<organism evidence="2 3">
    <name type="scientific">Bradyrhizobium xenonodulans</name>
    <dbReference type="NCBI Taxonomy" id="2736875"/>
    <lineage>
        <taxon>Bacteria</taxon>
        <taxon>Pseudomonadati</taxon>
        <taxon>Pseudomonadota</taxon>
        <taxon>Alphaproteobacteria</taxon>
        <taxon>Hyphomicrobiales</taxon>
        <taxon>Nitrobacteraceae</taxon>
        <taxon>Bradyrhizobium</taxon>
    </lineage>
</organism>
<dbReference type="PANTHER" id="PTHR41521">
    <property type="match status" value="1"/>
</dbReference>
<reference evidence="2" key="1">
    <citation type="submission" date="2021-12" db="EMBL/GenBank/DDBJ databases">
        <title>Bradyrhizobium xenonodulans sp. nov.</title>
        <authorList>
            <person name="Claassens R."/>
            <person name="Venter S.N."/>
            <person name="Beukes C.W."/>
            <person name="Stepkowski T."/>
            <person name="Steenkamp E.T."/>
        </authorList>
    </citation>
    <scope>NUCLEOTIDE SEQUENCE</scope>
    <source>
        <strain evidence="2">14AB</strain>
    </source>
</reference>
<keyword evidence="3" id="KW-1185">Reference proteome</keyword>
<dbReference type="PANTHER" id="PTHR41521:SF4">
    <property type="entry name" value="BLR0684 PROTEIN"/>
    <property type="match status" value="1"/>
</dbReference>
<dbReference type="Pfam" id="PF07045">
    <property type="entry name" value="DUF1330"/>
    <property type="match status" value="1"/>
</dbReference>
<name>A0ABY7MM69_9BRAD</name>
<dbReference type="SUPFAM" id="SSF54909">
    <property type="entry name" value="Dimeric alpha+beta barrel"/>
    <property type="match status" value="1"/>
</dbReference>
<evidence type="ECO:0000259" key="1">
    <source>
        <dbReference type="Pfam" id="PF07045"/>
    </source>
</evidence>
<dbReference type="RefSeq" id="WP_270165244.1">
    <property type="nucleotide sequence ID" value="NZ_CP089391.1"/>
</dbReference>
<evidence type="ECO:0000313" key="3">
    <source>
        <dbReference type="Proteomes" id="UP001179614"/>
    </source>
</evidence>
<dbReference type="Gene3D" id="3.30.70.100">
    <property type="match status" value="1"/>
</dbReference>
<sequence length="117" mass="12689">MAAGIVIGALESHGIHAQANRPVFMIEDNTVRNPDGFAKEFAPLARDSVKAYGGRYLAGGSGISIDGDPPKGRVVLIEWDSMEQLTKWRQSPEYKQARAVGEKYGSFRIIAVEGAAR</sequence>
<dbReference type="Proteomes" id="UP001179614">
    <property type="component" value="Chromosome"/>
</dbReference>
<protein>
    <submittedName>
        <fullName evidence="2">DUF1330 domain-containing protein</fullName>
    </submittedName>
</protein>
<dbReference type="EMBL" id="CP089391">
    <property type="protein sequence ID" value="WBL79507.1"/>
    <property type="molecule type" value="Genomic_DNA"/>
</dbReference>
<dbReference type="InterPro" id="IPR011008">
    <property type="entry name" value="Dimeric_a/b-barrel"/>
</dbReference>
<dbReference type="InterPro" id="IPR010753">
    <property type="entry name" value="DUF1330"/>
</dbReference>
<evidence type="ECO:0000313" key="2">
    <source>
        <dbReference type="EMBL" id="WBL79507.1"/>
    </source>
</evidence>
<feature type="domain" description="DUF1330" evidence="1">
    <location>
        <begin position="23"/>
        <end position="114"/>
    </location>
</feature>
<proteinExistence type="predicted"/>
<accession>A0ABY7MM69</accession>
<gene>
    <name evidence="2" type="ORF">I3J27_03515</name>
</gene>